<evidence type="ECO:0000313" key="5">
    <source>
        <dbReference type="Proteomes" id="UP001163046"/>
    </source>
</evidence>
<evidence type="ECO:0000256" key="3">
    <source>
        <dbReference type="PROSITE-ProRule" id="PRU00023"/>
    </source>
</evidence>
<dbReference type="Gene3D" id="1.25.40.20">
    <property type="entry name" value="Ankyrin repeat-containing domain"/>
    <property type="match status" value="4"/>
</dbReference>
<feature type="repeat" description="ANK" evidence="3">
    <location>
        <begin position="447"/>
        <end position="476"/>
    </location>
</feature>
<dbReference type="PROSITE" id="PS50088">
    <property type="entry name" value="ANK_REPEAT"/>
    <property type="match status" value="6"/>
</dbReference>
<dbReference type="Proteomes" id="UP001163046">
    <property type="component" value="Unassembled WGS sequence"/>
</dbReference>
<dbReference type="AlphaFoldDB" id="A0A9W9YJJ3"/>
<keyword evidence="1" id="KW-0677">Repeat</keyword>
<proteinExistence type="predicted"/>
<gene>
    <name evidence="4" type="ORF">OS493_031612</name>
</gene>
<dbReference type="SMART" id="SM00248">
    <property type="entry name" value="ANK"/>
    <property type="match status" value="10"/>
</dbReference>
<comment type="caution">
    <text evidence="4">The sequence shown here is derived from an EMBL/GenBank/DDBJ whole genome shotgun (WGS) entry which is preliminary data.</text>
</comment>
<feature type="repeat" description="ANK" evidence="3">
    <location>
        <begin position="226"/>
        <end position="258"/>
    </location>
</feature>
<dbReference type="PROSITE" id="PS50297">
    <property type="entry name" value="ANK_REP_REGION"/>
    <property type="match status" value="5"/>
</dbReference>
<dbReference type="InterPro" id="IPR002110">
    <property type="entry name" value="Ankyrin_rpt"/>
</dbReference>
<feature type="repeat" description="ANK" evidence="3">
    <location>
        <begin position="272"/>
        <end position="304"/>
    </location>
</feature>
<accession>A0A9W9YJJ3</accession>
<dbReference type="PANTHER" id="PTHR24198">
    <property type="entry name" value="ANKYRIN REPEAT AND PROTEIN KINASE DOMAIN-CONTAINING PROTEIN"/>
    <property type="match status" value="1"/>
</dbReference>
<dbReference type="EMBL" id="MU827338">
    <property type="protein sequence ID" value="KAJ7353905.1"/>
    <property type="molecule type" value="Genomic_DNA"/>
</dbReference>
<name>A0A9W9YJJ3_9CNID</name>
<sequence length="536" mass="59199">MMIANDCCLKSPDNLQILSFYKLLSPDGPSGISVLQALVMEGDAHTVKTILKFSPSNLDISIALITTGTADFLSSRMRTSARHQPSCNAFSPQMVPKNENDSNIPAIMHILHKMVEKFHNASLLREVVSNGNLSQLLRILARSPKFHEDRKSYLSRADLRGTTLLMSACSSGKADVVEFLLANGACVQARDHRQRTALHLAASNNSLDVVKLLLGAEAWMYDEDDNGLMALHYASQNGRKETAHFLIENGCDVNRSTSPTSHNTHGSGRQFIRATALHFAAQNGRNETVVLLLQKGAEINSVTSDGQTPLMLASEGGHVTTVQLLIREEADINASDSCRNTALEYAVLKERLPVVRLLIEAGICLKNFVGSAFCERLLYTTAIKRRDRGLLESLIEAQDKIRDILQELRLSQWNKTLMHVAAETKDNVQVVDLLIVIFGDVNVRTSRGQTPLHFAADVDIARRLVEAGATVNVTDQFGESPAMAAARNNRWEIVEFLIQERSFITSMPNKFGQTLQNMATIWQAPDSVSRLLEIKS</sequence>
<feature type="repeat" description="ANK" evidence="3">
    <location>
        <begin position="305"/>
        <end position="337"/>
    </location>
</feature>
<feature type="repeat" description="ANK" evidence="3">
    <location>
        <begin position="160"/>
        <end position="192"/>
    </location>
</feature>
<dbReference type="InterPro" id="IPR036770">
    <property type="entry name" value="Ankyrin_rpt-contain_sf"/>
</dbReference>
<dbReference type="SUPFAM" id="SSF48403">
    <property type="entry name" value="Ankyrin repeat"/>
    <property type="match status" value="1"/>
</dbReference>
<evidence type="ECO:0000313" key="4">
    <source>
        <dbReference type="EMBL" id="KAJ7353905.1"/>
    </source>
</evidence>
<feature type="repeat" description="ANK" evidence="3">
    <location>
        <begin position="193"/>
        <end position="225"/>
    </location>
</feature>
<keyword evidence="2 3" id="KW-0040">ANK repeat</keyword>
<evidence type="ECO:0000256" key="1">
    <source>
        <dbReference type="ARBA" id="ARBA00022737"/>
    </source>
</evidence>
<dbReference type="Pfam" id="PF00023">
    <property type="entry name" value="Ank"/>
    <property type="match status" value="1"/>
</dbReference>
<keyword evidence="5" id="KW-1185">Reference proteome</keyword>
<organism evidence="4 5">
    <name type="scientific">Desmophyllum pertusum</name>
    <dbReference type="NCBI Taxonomy" id="174260"/>
    <lineage>
        <taxon>Eukaryota</taxon>
        <taxon>Metazoa</taxon>
        <taxon>Cnidaria</taxon>
        <taxon>Anthozoa</taxon>
        <taxon>Hexacorallia</taxon>
        <taxon>Scleractinia</taxon>
        <taxon>Caryophylliina</taxon>
        <taxon>Caryophylliidae</taxon>
        <taxon>Desmophyllum</taxon>
    </lineage>
</organism>
<dbReference type="PANTHER" id="PTHR24198:SF165">
    <property type="entry name" value="ANKYRIN REPEAT-CONTAINING PROTEIN-RELATED"/>
    <property type="match status" value="1"/>
</dbReference>
<dbReference type="OrthoDB" id="194358at2759"/>
<evidence type="ECO:0008006" key="6">
    <source>
        <dbReference type="Google" id="ProtNLM"/>
    </source>
</evidence>
<dbReference type="Pfam" id="PF12796">
    <property type="entry name" value="Ank_2"/>
    <property type="match status" value="3"/>
</dbReference>
<reference evidence="4" key="1">
    <citation type="submission" date="2023-01" db="EMBL/GenBank/DDBJ databases">
        <title>Genome assembly of the deep-sea coral Lophelia pertusa.</title>
        <authorList>
            <person name="Herrera S."/>
            <person name="Cordes E."/>
        </authorList>
    </citation>
    <scope>NUCLEOTIDE SEQUENCE</scope>
    <source>
        <strain evidence="4">USNM1676648</strain>
        <tissue evidence="4">Polyp</tissue>
    </source>
</reference>
<evidence type="ECO:0000256" key="2">
    <source>
        <dbReference type="ARBA" id="ARBA00023043"/>
    </source>
</evidence>
<protein>
    <recommendedName>
        <fullName evidence="6">ANK_REP_REGION domain-containing protein</fullName>
    </recommendedName>
</protein>